<dbReference type="EMBL" id="CM051403">
    <property type="protein sequence ID" value="KAJ4708450.1"/>
    <property type="molecule type" value="Genomic_DNA"/>
</dbReference>
<gene>
    <name evidence="1" type="ORF">OWV82_018393</name>
</gene>
<comment type="caution">
    <text evidence="1">The sequence shown here is derived from an EMBL/GenBank/DDBJ whole genome shotgun (WGS) entry which is preliminary data.</text>
</comment>
<sequence length="304" mass="34051">MMHAKSDSDVTSLDPSSPRSPKRPVYYVQSPSRDSNDGDKSSSMQNTHAYNTPTESPSHPSYGRHSRASSASRFSGTFRSSRGRKRNYREWPECNVIEEEGDYNEFYADRVHTRRCQIFIGIIGFVVLFSVFCLIIWGASRPYKAEIIVKSLTVHNFYFGEGSDMTGVPTKMLTMNCSMKMNVYNPATFFGIHVSSTPVNLMFSEIAVATGELKKYYQPRKSHRLVTVNLKGNKIPLYGAGAGLAVSDSSGGVPMALVFEVRQRGNVVGKLVKARHRRHISCSLIIDSHNNKPIKLKEKSCTYI</sequence>
<organism evidence="1 2">
    <name type="scientific">Melia azedarach</name>
    <name type="common">Chinaberry tree</name>
    <dbReference type="NCBI Taxonomy" id="155640"/>
    <lineage>
        <taxon>Eukaryota</taxon>
        <taxon>Viridiplantae</taxon>
        <taxon>Streptophyta</taxon>
        <taxon>Embryophyta</taxon>
        <taxon>Tracheophyta</taxon>
        <taxon>Spermatophyta</taxon>
        <taxon>Magnoliopsida</taxon>
        <taxon>eudicotyledons</taxon>
        <taxon>Gunneridae</taxon>
        <taxon>Pentapetalae</taxon>
        <taxon>rosids</taxon>
        <taxon>malvids</taxon>
        <taxon>Sapindales</taxon>
        <taxon>Meliaceae</taxon>
        <taxon>Melia</taxon>
    </lineage>
</organism>
<dbReference type="Proteomes" id="UP001164539">
    <property type="component" value="Chromosome 10"/>
</dbReference>
<reference evidence="1 2" key="1">
    <citation type="journal article" date="2023" name="Science">
        <title>Complex scaffold remodeling in plant triterpene biosynthesis.</title>
        <authorList>
            <person name="De La Pena R."/>
            <person name="Hodgson H."/>
            <person name="Liu J.C."/>
            <person name="Stephenson M.J."/>
            <person name="Martin A.C."/>
            <person name="Owen C."/>
            <person name="Harkess A."/>
            <person name="Leebens-Mack J."/>
            <person name="Jimenez L.E."/>
            <person name="Osbourn A."/>
            <person name="Sattely E.S."/>
        </authorList>
    </citation>
    <scope>NUCLEOTIDE SEQUENCE [LARGE SCALE GENOMIC DNA]</scope>
    <source>
        <strain evidence="2">cv. JPN11</strain>
        <tissue evidence="1">Leaf</tissue>
    </source>
</reference>
<name>A0ACC1XDU3_MELAZ</name>
<evidence type="ECO:0000313" key="2">
    <source>
        <dbReference type="Proteomes" id="UP001164539"/>
    </source>
</evidence>
<accession>A0ACC1XDU3</accession>
<evidence type="ECO:0000313" key="1">
    <source>
        <dbReference type="EMBL" id="KAJ4708450.1"/>
    </source>
</evidence>
<keyword evidence="2" id="KW-1185">Reference proteome</keyword>
<proteinExistence type="predicted"/>
<protein>
    <submittedName>
        <fullName evidence="1">Late embryogenesis abundant protein</fullName>
    </submittedName>
</protein>